<proteinExistence type="predicted"/>
<dbReference type="PROSITE" id="PS50261">
    <property type="entry name" value="G_PROTEIN_RECEP_F2_4"/>
    <property type="match status" value="1"/>
</dbReference>
<dbReference type="GO" id="GO:0016020">
    <property type="term" value="C:membrane"/>
    <property type="evidence" value="ECO:0007669"/>
    <property type="project" value="UniProtKB-SubCell"/>
</dbReference>
<dbReference type="STRING" id="35570.A0A1I8Q3D5"/>
<dbReference type="AlphaFoldDB" id="A0A1I8Q3D5"/>
<sequence length="745" mass="85696">MKLISITIIFIYAVGVESVQEDSSGYETNVKTEALNCPHTSDTCEQETFEVQCMGKGNVTVPCTNSWPPATGGENIKPKEFCLLPTGLPLMRRCNYNESNCTVQWQDMDFKKVKCLSDVKQNIITNDLLQMFEVLKGSMEIDDDYRVNVTGELVQLLAKREALRVPADFELTADILKLITQNARNHSLVPKVLRIMNLLMESNDNVIRSSQKLGTINRLLKITEDFYDDMISVMYDCIENTNGYRHYLGNLMSIFYINPACTSKSGIAVYSGSSKALSPPFYAVSTNDYIRYLEKDWEGVFSEPHLKAAVIFTPELRLQVKKFEGRDKILRISMYKKSRLFVNANFSKFIPDCIVFRISSPGFSDNQKYPLAELLLTSLKKSTLPAKCSYWDYRRWHLDINDWEMDNKTKCTSYYLPSFISMITVRRNASQSIDVLPLLTTSDEDDIDVNSIVACILSLFGLLCIFITSLIFKEWRLQFSNKLLLNICLVLTLLMIYFLVINVPSLREAVQDLDNLHRCKIMGVLLHYSILVFMLWMLFVAVLQYYRYASVFGSQPHKRFVMRCAMAAWVLPMIATGLVLYLDSQSYTSFVERGIDKHVLCCPAGLSWYLAVLLPFCLVLCADFCIFVYIICQINSSLSRFHQTQEREDVIRQVRQSICLVFILSITWIFGILGHMYDYGIFSRIFCLTSSLQGVFLFVYFVIFDKIARDSWLAYIFHCCRSNRNSMERISLPQRGDDIIMKNAM</sequence>
<dbReference type="InterPro" id="IPR053066">
    <property type="entry name" value="ADGR_G7"/>
</dbReference>
<evidence type="ECO:0000256" key="6">
    <source>
        <dbReference type="SAM" id="SignalP"/>
    </source>
</evidence>
<evidence type="ECO:0000259" key="7">
    <source>
        <dbReference type="PROSITE" id="PS50261"/>
    </source>
</evidence>
<evidence type="ECO:0000256" key="2">
    <source>
        <dbReference type="ARBA" id="ARBA00022692"/>
    </source>
</evidence>
<organism evidence="8 9">
    <name type="scientific">Stomoxys calcitrans</name>
    <name type="common">Stable fly</name>
    <name type="synonym">Conops calcitrans</name>
    <dbReference type="NCBI Taxonomy" id="35570"/>
    <lineage>
        <taxon>Eukaryota</taxon>
        <taxon>Metazoa</taxon>
        <taxon>Ecdysozoa</taxon>
        <taxon>Arthropoda</taxon>
        <taxon>Hexapoda</taxon>
        <taxon>Insecta</taxon>
        <taxon>Pterygota</taxon>
        <taxon>Neoptera</taxon>
        <taxon>Endopterygota</taxon>
        <taxon>Diptera</taxon>
        <taxon>Brachycera</taxon>
        <taxon>Muscomorpha</taxon>
        <taxon>Muscoidea</taxon>
        <taxon>Muscidae</taxon>
        <taxon>Stomoxys</taxon>
    </lineage>
</organism>
<dbReference type="PANTHER" id="PTHR47767">
    <property type="entry name" value="ADHESION G PROTEIN-COUPLED RECEPTOR G7"/>
    <property type="match status" value="1"/>
</dbReference>
<dbReference type="InterPro" id="IPR000832">
    <property type="entry name" value="GPCR_2_secretin-like"/>
</dbReference>
<feature type="transmembrane region" description="Helical" evidence="5">
    <location>
        <begin position="560"/>
        <end position="582"/>
    </location>
</feature>
<protein>
    <recommendedName>
        <fullName evidence="7">G-protein coupled receptors family 2 profile 2 domain-containing protein</fullName>
    </recommendedName>
</protein>
<feature type="transmembrane region" description="Helical" evidence="5">
    <location>
        <begin position="608"/>
        <end position="632"/>
    </location>
</feature>
<name>A0A1I8Q3D5_STOCA</name>
<keyword evidence="2 5" id="KW-0812">Transmembrane</keyword>
<keyword evidence="9" id="KW-1185">Reference proteome</keyword>
<keyword evidence="3 5" id="KW-1133">Transmembrane helix</keyword>
<dbReference type="CDD" id="cd15040">
    <property type="entry name" value="7tmB2_Adhesion"/>
    <property type="match status" value="1"/>
</dbReference>
<comment type="subcellular location">
    <subcellularLocation>
        <location evidence="1">Membrane</location>
        <topology evidence="1">Multi-pass membrane protein</topology>
    </subcellularLocation>
</comment>
<dbReference type="InterPro" id="IPR017981">
    <property type="entry name" value="GPCR_2-like_7TM"/>
</dbReference>
<dbReference type="VEuPathDB" id="VectorBase:SCAU013498"/>
<keyword evidence="6" id="KW-0732">Signal</keyword>
<dbReference type="Proteomes" id="UP000095300">
    <property type="component" value="Unassembled WGS sequence"/>
</dbReference>
<evidence type="ECO:0000256" key="4">
    <source>
        <dbReference type="ARBA" id="ARBA00023136"/>
    </source>
</evidence>
<feature type="transmembrane region" description="Helical" evidence="5">
    <location>
        <begin position="681"/>
        <end position="703"/>
    </location>
</feature>
<feature type="transmembrane region" description="Helical" evidence="5">
    <location>
        <begin position="525"/>
        <end position="548"/>
    </location>
</feature>
<dbReference type="GO" id="GO:0007166">
    <property type="term" value="P:cell surface receptor signaling pathway"/>
    <property type="evidence" value="ECO:0007669"/>
    <property type="project" value="InterPro"/>
</dbReference>
<keyword evidence="4 5" id="KW-0472">Membrane</keyword>
<dbReference type="PANTHER" id="PTHR47767:SF1">
    <property type="entry name" value="ADHESION G PROTEIN-COUPLED RECEPTOR G7"/>
    <property type="match status" value="1"/>
</dbReference>
<feature type="chain" id="PRO_5009327634" description="G-protein coupled receptors family 2 profile 2 domain-containing protein" evidence="6">
    <location>
        <begin position="19"/>
        <end position="745"/>
    </location>
</feature>
<evidence type="ECO:0000256" key="5">
    <source>
        <dbReference type="SAM" id="Phobius"/>
    </source>
</evidence>
<feature type="domain" description="G-protein coupled receptors family 2 profile 2" evidence="7">
    <location>
        <begin position="447"/>
        <end position="705"/>
    </location>
</feature>
<dbReference type="Pfam" id="PF00002">
    <property type="entry name" value="7tm_2"/>
    <property type="match status" value="1"/>
</dbReference>
<accession>A0A1I8Q3D5</accession>
<dbReference type="OrthoDB" id="10037534at2759"/>
<evidence type="ECO:0000313" key="8">
    <source>
        <dbReference type="EnsemblMetazoa" id="SCAU013498-PA"/>
    </source>
</evidence>
<feature type="transmembrane region" description="Helical" evidence="5">
    <location>
        <begin position="484"/>
        <end position="505"/>
    </location>
</feature>
<dbReference type="GO" id="GO:0004930">
    <property type="term" value="F:G protein-coupled receptor activity"/>
    <property type="evidence" value="ECO:0007669"/>
    <property type="project" value="InterPro"/>
</dbReference>
<evidence type="ECO:0000256" key="1">
    <source>
        <dbReference type="ARBA" id="ARBA00004141"/>
    </source>
</evidence>
<reference evidence="8" key="1">
    <citation type="submission" date="2020-05" db="UniProtKB">
        <authorList>
            <consortium name="EnsemblMetazoa"/>
        </authorList>
    </citation>
    <scope>IDENTIFICATION</scope>
    <source>
        <strain evidence="8">USDA</strain>
    </source>
</reference>
<gene>
    <name evidence="8" type="primary">106081956</name>
</gene>
<evidence type="ECO:0000313" key="9">
    <source>
        <dbReference type="Proteomes" id="UP000095300"/>
    </source>
</evidence>
<feature type="signal peptide" evidence="6">
    <location>
        <begin position="1"/>
        <end position="18"/>
    </location>
</feature>
<dbReference type="EnsemblMetazoa" id="SCAU013498-RA">
    <property type="protein sequence ID" value="SCAU013498-PA"/>
    <property type="gene ID" value="SCAU013498"/>
</dbReference>
<feature type="transmembrane region" description="Helical" evidence="5">
    <location>
        <begin position="653"/>
        <end position="675"/>
    </location>
</feature>
<feature type="transmembrane region" description="Helical" evidence="5">
    <location>
        <begin position="451"/>
        <end position="472"/>
    </location>
</feature>
<evidence type="ECO:0000256" key="3">
    <source>
        <dbReference type="ARBA" id="ARBA00022989"/>
    </source>
</evidence>
<dbReference type="Gene3D" id="1.20.1070.10">
    <property type="entry name" value="Rhodopsin 7-helix transmembrane proteins"/>
    <property type="match status" value="1"/>
</dbReference>